<evidence type="ECO:0000313" key="2">
    <source>
        <dbReference type="EMBL" id="QOP46272.1"/>
    </source>
</evidence>
<evidence type="ECO:0000313" key="3">
    <source>
        <dbReference type="Proteomes" id="UP000593580"/>
    </source>
</evidence>
<dbReference type="AlphaFoldDB" id="A0A7M1BBV9"/>
<keyword evidence="1" id="KW-0812">Transmembrane</keyword>
<proteinExistence type="predicted"/>
<feature type="transmembrane region" description="Helical" evidence="1">
    <location>
        <begin position="183"/>
        <end position="206"/>
    </location>
</feature>
<keyword evidence="1" id="KW-0472">Membrane</keyword>
<reference evidence="2 3" key="1">
    <citation type="submission" date="2019-07" db="EMBL/GenBank/DDBJ databases">
        <title>Sulfurimonas paralvinellae sp. nov., a novel mesophilic, hydrogen- and sulfur-oxidizing chemolithoautotroph within the Epsilonproteo- bacteria isolated from a deep-sea hydrothermal vent polychaete nest, reclassification of Thiomicrospira denitrificans as Sulfurimonas denitrificans comb. nov. and emended description of the genus Sulfurimonas.</title>
        <authorList>
            <person name="Wang S."/>
            <person name="Jiang L."/>
            <person name="Shao Z."/>
        </authorList>
    </citation>
    <scope>NUCLEOTIDE SEQUENCE [LARGE SCALE GENOMIC DNA]</scope>
    <source>
        <strain evidence="2 3">GO25</strain>
    </source>
</reference>
<name>A0A7M1BBV9_9BACT</name>
<feature type="transmembrane region" description="Helical" evidence="1">
    <location>
        <begin position="147"/>
        <end position="171"/>
    </location>
</feature>
<organism evidence="2 3">
    <name type="scientific">Sulfurimonas paralvinellae</name>
    <dbReference type="NCBI Taxonomy" id="317658"/>
    <lineage>
        <taxon>Bacteria</taxon>
        <taxon>Pseudomonadati</taxon>
        <taxon>Campylobacterota</taxon>
        <taxon>Epsilonproteobacteria</taxon>
        <taxon>Campylobacterales</taxon>
        <taxon>Sulfurimonadaceae</taxon>
        <taxon>Sulfurimonas</taxon>
    </lineage>
</organism>
<sequence length="285" mass="33208">MKEIVTIYKKQYAFIENSLSTMIESIDLAVYSEMVEKSIFQLYPALRATYIISKDLRQSTPLYTKDETDTTYLGSNKKHLLERIRFRDDDIYISNVYVNSRSATPYLTVVRKYKDEYYVFDFELYTLLKELSMIEGNEYFSKYTKAFYSFFGFLLSFLSLLLIVYAFSSIWEILSRTSNDVLAGIFHSIIALTLALAIFDLSKTILEHEVFYKSLSRNNNLENRLLARFFISIIIALSIEALLVVFKIVLKDYTQMLQAFYLIGGIGVMMASLSLFIFVMRYSAK</sequence>
<dbReference type="RefSeq" id="WP_193110531.1">
    <property type="nucleotide sequence ID" value="NZ_CP041406.1"/>
</dbReference>
<gene>
    <name evidence="2" type="ORF">FM071_08195</name>
</gene>
<evidence type="ECO:0000256" key="1">
    <source>
        <dbReference type="SAM" id="Phobius"/>
    </source>
</evidence>
<evidence type="ECO:0008006" key="4">
    <source>
        <dbReference type="Google" id="ProtNLM"/>
    </source>
</evidence>
<accession>A0A7M1BBV9</accession>
<dbReference type="EMBL" id="CP041406">
    <property type="protein sequence ID" value="QOP46272.1"/>
    <property type="molecule type" value="Genomic_DNA"/>
</dbReference>
<dbReference type="Proteomes" id="UP000593580">
    <property type="component" value="Chromosome"/>
</dbReference>
<feature type="transmembrane region" description="Helical" evidence="1">
    <location>
        <begin position="226"/>
        <end position="250"/>
    </location>
</feature>
<keyword evidence="3" id="KW-1185">Reference proteome</keyword>
<dbReference type="KEGG" id="spal:FM071_08195"/>
<keyword evidence="1" id="KW-1133">Transmembrane helix</keyword>
<feature type="transmembrane region" description="Helical" evidence="1">
    <location>
        <begin position="256"/>
        <end position="279"/>
    </location>
</feature>
<protein>
    <recommendedName>
        <fullName evidence="4">General glycosylation pathway protein</fullName>
    </recommendedName>
</protein>